<accession>A0A495Y388</accession>
<dbReference type="PROSITE" id="PS50255">
    <property type="entry name" value="CYTOCHROME_B5_2"/>
    <property type="match status" value="1"/>
</dbReference>
<proteinExistence type="inferred from homology"/>
<keyword evidence="2" id="KW-0479">Metal-binding</keyword>
<feature type="transmembrane region" description="Helical" evidence="6">
    <location>
        <begin position="150"/>
        <end position="172"/>
    </location>
</feature>
<comment type="caution">
    <text evidence="8">The sequence shown here is derived from an EMBL/GenBank/DDBJ whole genome shotgun (WGS) entry which is preliminary data.</text>
</comment>
<dbReference type="RefSeq" id="WP_121034750.1">
    <property type="nucleotide sequence ID" value="NZ_RBXT01000001.1"/>
</dbReference>
<dbReference type="Proteomes" id="UP000278440">
    <property type="component" value="Unassembled WGS sequence"/>
</dbReference>
<dbReference type="Pfam" id="PF00173">
    <property type="entry name" value="Cyt-b5"/>
    <property type="match status" value="1"/>
</dbReference>
<keyword evidence="6" id="KW-1133">Transmembrane helix</keyword>
<organism evidence="8 9">
    <name type="scientific">Terracoccus luteus</name>
    <dbReference type="NCBI Taxonomy" id="53356"/>
    <lineage>
        <taxon>Bacteria</taxon>
        <taxon>Bacillati</taxon>
        <taxon>Actinomycetota</taxon>
        <taxon>Actinomycetes</taxon>
        <taxon>Micrococcales</taxon>
        <taxon>Intrasporangiaceae</taxon>
        <taxon>Terracoccus</taxon>
    </lineage>
</organism>
<evidence type="ECO:0000313" key="9">
    <source>
        <dbReference type="Proteomes" id="UP000278440"/>
    </source>
</evidence>
<dbReference type="InterPro" id="IPR019251">
    <property type="entry name" value="DUF2231_TM"/>
</dbReference>
<dbReference type="SMART" id="SM01117">
    <property type="entry name" value="Cyt-b5"/>
    <property type="match status" value="1"/>
</dbReference>
<dbReference type="GO" id="GO:0016020">
    <property type="term" value="C:membrane"/>
    <property type="evidence" value="ECO:0007669"/>
    <property type="project" value="TreeGrafter"/>
</dbReference>
<keyword evidence="6" id="KW-0472">Membrane</keyword>
<dbReference type="GO" id="GO:0046872">
    <property type="term" value="F:metal ion binding"/>
    <property type="evidence" value="ECO:0007669"/>
    <property type="project" value="UniProtKB-KW"/>
</dbReference>
<dbReference type="Pfam" id="PF09990">
    <property type="entry name" value="DUF2231"/>
    <property type="match status" value="1"/>
</dbReference>
<feature type="compositionally biased region" description="Basic and acidic residues" evidence="5">
    <location>
        <begin position="123"/>
        <end position="143"/>
    </location>
</feature>
<keyword evidence="9" id="KW-1185">Reference proteome</keyword>
<dbReference type="AlphaFoldDB" id="A0A495Y388"/>
<evidence type="ECO:0000256" key="4">
    <source>
        <dbReference type="ARBA" id="ARBA00038168"/>
    </source>
</evidence>
<evidence type="ECO:0000256" key="2">
    <source>
        <dbReference type="ARBA" id="ARBA00022723"/>
    </source>
</evidence>
<keyword evidence="6" id="KW-0812">Transmembrane</keyword>
<feature type="transmembrane region" description="Helical" evidence="6">
    <location>
        <begin position="89"/>
        <end position="110"/>
    </location>
</feature>
<gene>
    <name evidence="8" type="ORF">DFJ68_3423</name>
</gene>
<dbReference type="InterPro" id="IPR036400">
    <property type="entry name" value="Cyt_B5-like_heme/steroid_sf"/>
</dbReference>
<dbReference type="OrthoDB" id="8173637at2"/>
<dbReference type="PANTHER" id="PTHR19359">
    <property type="entry name" value="CYTOCHROME B5"/>
    <property type="match status" value="1"/>
</dbReference>
<feature type="transmembrane region" description="Helical" evidence="6">
    <location>
        <begin position="51"/>
        <end position="69"/>
    </location>
</feature>
<dbReference type="GO" id="GO:0020037">
    <property type="term" value="F:heme binding"/>
    <property type="evidence" value="ECO:0007669"/>
    <property type="project" value="TreeGrafter"/>
</dbReference>
<dbReference type="InterPro" id="IPR050668">
    <property type="entry name" value="Cytochrome_b5"/>
</dbReference>
<protein>
    <submittedName>
        <fullName evidence="8">Cytochrome b5-like protein</fullName>
    </submittedName>
</protein>
<evidence type="ECO:0000313" key="8">
    <source>
        <dbReference type="EMBL" id="RKT79945.1"/>
    </source>
</evidence>
<keyword evidence="3" id="KW-0408">Iron</keyword>
<feature type="region of interest" description="Disordered" evidence="5">
    <location>
        <begin position="181"/>
        <end position="244"/>
    </location>
</feature>
<dbReference type="InterPro" id="IPR001199">
    <property type="entry name" value="Cyt_B5-like_heme/steroid-bd"/>
</dbReference>
<dbReference type="EMBL" id="RBXT01000001">
    <property type="protein sequence ID" value="RKT79945.1"/>
    <property type="molecule type" value="Genomic_DNA"/>
</dbReference>
<evidence type="ECO:0000256" key="5">
    <source>
        <dbReference type="SAM" id="MobiDB-lite"/>
    </source>
</evidence>
<evidence type="ECO:0000256" key="6">
    <source>
        <dbReference type="SAM" id="Phobius"/>
    </source>
</evidence>
<sequence length="327" mass="33325">MIAPAEDSGLFSAIAGLPLHPLVVHLAVVVLPASALALVGLVLVPRWRARYATLTVAAALLGTAGAFAAKESGEALADRVGLPAEHAEWGDRLFLVAVVYAVVTVVWFVLHRRQARQTVAADIGRDSRDDRDGRDGRATIPDRRARPTGILSAVNAVAGILAVAVLALTVVVGHTGATAVWGDTPAASTSKGDDEGAAAPDAPSGTATAGTAGTATAGSTATGSTTAGSATSSGTRTGSPARPKRAASVAHTYTLAQVHRHGDRSSCWVAVDGSVYDLNRWVGRHPGGPEAILGICGSDATSAFHAQHGQQRRPAAELATFRIGALR</sequence>
<dbReference type="SUPFAM" id="SSF55856">
    <property type="entry name" value="Cytochrome b5-like heme/steroid binding domain"/>
    <property type="match status" value="1"/>
</dbReference>
<feature type="transmembrane region" description="Helical" evidence="6">
    <location>
        <begin position="22"/>
        <end position="44"/>
    </location>
</feature>
<evidence type="ECO:0000256" key="3">
    <source>
        <dbReference type="ARBA" id="ARBA00023004"/>
    </source>
</evidence>
<reference evidence="8 9" key="1">
    <citation type="submission" date="2018-10" db="EMBL/GenBank/DDBJ databases">
        <title>Sequencing the genomes of 1000 actinobacteria strains.</title>
        <authorList>
            <person name="Klenk H.-P."/>
        </authorList>
    </citation>
    <scope>NUCLEOTIDE SEQUENCE [LARGE SCALE GENOMIC DNA]</scope>
    <source>
        <strain evidence="8 9">DSM 44267</strain>
    </source>
</reference>
<comment type="similarity">
    <text evidence="4">Belongs to the cytochrome b5 family.</text>
</comment>
<dbReference type="PANTHER" id="PTHR19359:SF95">
    <property type="entry name" value="CYTOCHROME B5 TYPE B"/>
    <property type="match status" value="1"/>
</dbReference>
<feature type="domain" description="Cytochrome b5 heme-binding" evidence="7">
    <location>
        <begin position="250"/>
        <end position="327"/>
    </location>
</feature>
<evidence type="ECO:0000259" key="7">
    <source>
        <dbReference type="PROSITE" id="PS50255"/>
    </source>
</evidence>
<evidence type="ECO:0000256" key="1">
    <source>
        <dbReference type="ARBA" id="ARBA00022617"/>
    </source>
</evidence>
<name>A0A495Y388_9MICO</name>
<feature type="compositionally biased region" description="Low complexity" evidence="5">
    <location>
        <begin position="197"/>
        <end position="241"/>
    </location>
</feature>
<dbReference type="Gene3D" id="3.10.120.10">
    <property type="entry name" value="Cytochrome b5-like heme/steroid binding domain"/>
    <property type="match status" value="1"/>
</dbReference>
<keyword evidence="1" id="KW-0349">Heme</keyword>
<feature type="region of interest" description="Disordered" evidence="5">
    <location>
        <begin position="120"/>
        <end position="143"/>
    </location>
</feature>